<dbReference type="eggNOG" id="COG3040">
    <property type="taxonomic scope" value="Bacteria"/>
</dbReference>
<reference evidence="2" key="1">
    <citation type="journal article" date="2011" name="MBio">
        <title>Novel metabolic attributes of the genus Cyanothece, comprising a group of unicellular nitrogen-fixing Cyanobacteria.</title>
        <authorList>
            <person name="Bandyopadhyay A."/>
            <person name="Elvitigala T."/>
            <person name="Welsh E."/>
            <person name="Stockel J."/>
            <person name="Liberton M."/>
            <person name="Min H."/>
            <person name="Sherman L.A."/>
            <person name="Pakrasi H.B."/>
        </authorList>
    </citation>
    <scope>NUCLEOTIDE SEQUENCE [LARGE SCALE GENOMIC DNA]</scope>
    <source>
        <strain evidence="2">PCC 7424</strain>
    </source>
</reference>
<gene>
    <name evidence="1" type="ordered locus">PCC7424_1390</name>
</gene>
<proteinExistence type="predicted"/>
<dbReference type="RefSeq" id="WP_012598780.1">
    <property type="nucleotide sequence ID" value="NC_011729.1"/>
</dbReference>
<protein>
    <recommendedName>
        <fullName evidence="3">DUF3352 domain-containing protein</fullName>
    </recommendedName>
</protein>
<dbReference type="KEGG" id="cyc:PCC7424_1390"/>
<evidence type="ECO:0000313" key="2">
    <source>
        <dbReference type="Proteomes" id="UP000002384"/>
    </source>
</evidence>
<evidence type="ECO:0008006" key="3">
    <source>
        <dbReference type="Google" id="ProtNLM"/>
    </source>
</evidence>
<dbReference type="InterPro" id="IPR021787">
    <property type="entry name" value="DUF3352"/>
</dbReference>
<dbReference type="Pfam" id="PF11832">
    <property type="entry name" value="DUF3352"/>
    <property type="match status" value="1"/>
</dbReference>
<keyword evidence="2" id="KW-1185">Reference proteome</keyword>
<dbReference type="OrthoDB" id="451203at2"/>
<dbReference type="AlphaFoldDB" id="B7K874"/>
<dbReference type="STRING" id="65393.PCC7424_1390"/>
<dbReference type="EMBL" id="CP001291">
    <property type="protein sequence ID" value="ACK69834.1"/>
    <property type="molecule type" value="Genomic_DNA"/>
</dbReference>
<accession>B7K874</accession>
<organism evidence="1 2">
    <name type="scientific">Gloeothece citriformis (strain PCC 7424)</name>
    <name type="common">Cyanothece sp. (strain PCC 7424)</name>
    <dbReference type="NCBI Taxonomy" id="65393"/>
    <lineage>
        <taxon>Bacteria</taxon>
        <taxon>Bacillati</taxon>
        <taxon>Cyanobacteriota</taxon>
        <taxon>Cyanophyceae</taxon>
        <taxon>Oscillatoriophycideae</taxon>
        <taxon>Chroococcales</taxon>
        <taxon>Aphanothecaceae</taxon>
        <taxon>Gloeothece</taxon>
        <taxon>Gloeothece citriformis</taxon>
    </lineage>
</organism>
<dbReference type="HOGENOM" id="CLU_484726_0_0_3"/>
<evidence type="ECO:0000313" key="1">
    <source>
        <dbReference type="EMBL" id="ACK69834.1"/>
    </source>
</evidence>
<sequence length="562" mass="61075">MKLRTFLTILTVGVVLLLSLAGGSLYWILSQSPLNLLKGGVITQPAAAILMPRQAPVMVSLLVSPDRLEAFSQLIASIPNRKRSLTEIREVEKSLLAKTGLNYKEEIQPWLGDEITLAVTSLDFDRNPANGIQPGYLLAAKTKDADLAKEFLQSSYSKEAIAGTSDLIFEQYKGVNLIYQRPLSSKPDNVVLGASAIVADFVLFANDPKVLRDAINNVQVPSLNLKNASYYQQALKTIEDPRIGIIYGNLPALSAWIANASTPETPEVAQMLTVAFSIRSEGLAAQTALFGVGGEQNRMPALSEPVGALKYVPANALVTAAGTNLNQFWQTIETDLATNSPLQQLVKQLISRLEAPLGLNLPQDIFKWVQGQYSLAILPNPSGGEPDWLFVAEKVPGAGVEEAIAHLDELAQTQGYSVGNLPLFDQTVTAWTKLSTAREKEGGSLARLNAQVKGVYTHIAEYEIFATSVEAMSQAIASENPSLIDSQKFQQAISALPKENDGYFYVDWNKSEPILQKKLPIVRVIELGGKPLFNNLRSLTLSSQGTQQGIARATLFFNLGVR</sequence>
<dbReference type="Proteomes" id="UP000002384">
    <property type="component" value="Chromosome"/>
</dbReference>
<name>B7K874_GLOC7</name>